<dbReference type="EMBL" id="MBTG01000012">
    <property type="protein sequence ID" value="OPH57785.1"/>
    <property type="molecule type" value="Genomic_DNA"/>
</dbReference>
<dbReference type="Pfam" id="PF09335">
    <property type="entry name" value="VTT_dom"/>
    <property type="match status" value="1"/>
</dbReference>
<dbReference type="PANTHER" id="PTHR42709">
    <property type="entry name" value="ALKALINE PHOSPHATASE LIKE PROTEIN"/>
    <property type="match status" value="1"/>
</dbReference>
<feature type="transmembrane region" description="Helical" evidence="2">
    <location>
        <begin position="43"/>
        <end position="72"/>
    </location>
</feature>
<dbReference type="PANTHER" id="PTHR42709:SF9">
    <property type="entry name" value="ALKALINE PHOSPHATASE LIKE PROTEIN"/>
    <property type="match status" value="1"/>
</dbReference>
<evidence type="ECO:0000259" key="3">
    <source>
        <dbReference type="Pfam" id="PF09335"/>
    </source>
</evidence>
<sequence length="210" mass="23846">MNYETLLSLIQQYGYAALFLALWLGIVGIPIPDEVIVMTSGAVTVNALLLPLPAFILTYMGVCSGLSLGYVLGRYVGSPVLAKLQRKKKMGKYLLFSETLVRKYGNFGICISYFLPIIRHVMPYVVGSHKMTFKRYALYSYTTGLVWTFLYFMIGRYIGDHAWEAGNVIYQYSLRFIWVPFVIIVVWALIRYARGKTNKGGIPYDDEGSR</sequence>
<dbReference type="InterPro" id="IPR051311">
    <property type="entry name" value="DedA_domain"/>
</dbReference>
<name>A0A1V4HKG0_9BACL</name>
<dbReference type="Proteomes" id="UP000190626">
    <property type="component" value="Unassembled WGS sequence"/>
</dbReference>
<reference evidence="5" key="1">
    <citation type="submission" date="2016-07" db="EMBL/GenBank/DDBJ databases">
        <authorList>
            <person name="Florea S."/>
            <person name="Webb J.S."/>
            <person name="Jaromczyk J."/>
            <person name="Schardl C.L."/>
        </authorList>
    </citation>
    <scope>NUCLEOTIDE SEQUENCE [LARGE SCALE GENOMIC DNA]</scope>
    <source>
        <strain evidence="5">CY1</strain>
    </source>
</reference>
<comment type="caution">
    <text evidence="4">The sequence shown here is derived from an EMBL/GenBank/DDBJ whole genome shotgun (WGS) entry which is preliminary data.</text>
</comment>
<organism evidence="4 5">
    <name type="scientific">Paenibacillus ferrarius</name>
    <dbReference type="NCBI Taxonomy" id="1469647"/>
    <lineage>
        <taxon>Bacteria</taxon>
        <taxon>Bacillati</taxon>
        <taxon>Bacillota</taxon>
        <taxon>Bacilli</taxon>
        <taxon>Bacillales</taxon>
        <taxon>Paenibacillaceae</taxon>
        <taxon>Paenibacillus</taxon>
    </lineage>
</organism>
<dbReference type="RefSeq" id="WP_079413354.1">
    <property type="nucleotide sequence ID" value="NZ_MBTG01000012.1"/>
</dbReference>
<dbReference type="InterPro" id="IPR032816">
    <property type="entry name" value="VTT_dom"/>
</dbReference>
<dbReference type="GO" id="GO:0005886">
    <property type="term" value="C:plasma membrane"/>
    <property type="evidence" value="ECO:0007669"/>
    <property type="project" value="TreeGrafter"/>
</dbReference>
<gene>
    <name evidence="4" type="ORF">BC351_04575</name>
</gene>
<keyword evidence="2" id="KW-1133">Transmembrane helix</keyword>
<protein>
    <submittedName>
        <fullName evidence="4">Alkaline phosphatase</fullName>
    </submittedName>
</protein>
<feature type="domain" description="VTT" evidence="3">
    <location>
        <begin position="31"/>
        <end position="156"/>
    </location>
</feature>
<dbReference type="AlphaFoldDB" id="A0A1V4HKG0"/>
<feature type="transmembrane region" description="Helical" evidence="2">
    <location>
        <begin position="138"/>
        <end position="158"/>
    </location>
</feature>
<proteinExistence type="inferred from homology"/>
<feature type="transmembrane region" description="Helical" evidence="2">
    <location>
        <begin position="170"/>
        <end position="190"/>
    </location>
</feature>
<dbReference type="STRING" id="1469647.BC351_04575"/>
<keyword evidence="2" id="KW-0812">Transmembrane</keyword>
<dbReference type="OrthoDB" id="9782291at2"/>
<evidence type="ECO:0000256" key="2">
    <source>
        <dbReference type="SAM" id="Phobius"/>
    </source>
</evidence>
<feature type="transmembrane region" description="Helical" evidence="2">
    <location>
        <begin position="12"/>
        <end position="31"/>
    </location>
</feature>
<evidence type="ECO:0000313" key="4">
    <source>
        <dbReference type="EMBL" id="OPH57785.1"/>
    </source>
</evidence>
<comment type="similarity">
    <text evidence="1">Belongs to the DedA family.</text>
</comment>
<keyword evidence="5" id="KW-1185">Reference proteome</keyword>
<evidence type="ECO:0000256" key="1">
    <source>
        <dbReference type="ARBA" id="ARBA00010792"/>
    </source>
</evidence>
<evidence type="ECO:0000313" key="5">
    <source>
        <dbReference type="Proteomes" id="UP000190626"/>
    </source>
</evidence>
<keyword evidence="2" id="KW-0472">Membrane</keyword>
<accession>A0A1V4HKG0</accession>